<evidence type="ECO:0000256" key="1">
    <source>
        <dbReference type="SAM" id="SignalP"/>
    </source>
</evidence>
<gene>
    <name evidence="2" type="ORF">N656DRAFT_67032</name>
</gene>
<name>A0AAN6TPM8_9PEZI</name>
<dbReference type="AlphaFoldDB" id="A0AAN6TPM8"/>
<keyword evidence="1" id="KW-0732">Signal</keyword>
<feature type="signal peptide" evidence="1">
    <location>
        <begin position="1"/>
        <end position="18"/>
    </location>
</feature>
<sequence length="114" mass="12242">MHLHSIYLAASLLSLGLCTPTGTTLQPQFHVRAAAASGPCPMTRYNSEPCRDMLDSSACWNGIIGPNGGGNADRAEQLWNCVPGGKEYMCQCYGCDSGLDAYFTRHKLCEAPTP</sequence>
<evidence type="ECO:0000313" key="3">
    <source>
        <dbReference type="Proteomes" id="UP001302812"/>
    </source>
</evidence>
<accession>A0AAN6TPM8</accession>
<evidence type="ECO:0000313" key="2">
    <source>
        <dbReference type="EMBL" id="KAK4117856.1"/>
    </source>
</evidence>
<dbReference type="EMBL" id="MU853332">
    <property type="protein sequence ID" value="KAK4117856.1"/>
    <property type="molecule type" value="Genomic_DNA"/>
</dbReference>
<reference evidence="2" key="2">
    <citation type="submission" date="2023-05" db="EMBL/GenBank/DDBJ databases">
        <authorList>
            <consortium name="Lawrence Berkeley National Laboratory"/>
            <person name="Steindorff A."/>
            <person name="Hensen N."/>
            <person name="Bonometti L."/>
            <person name="Westerberg I."/>
            <person name="Brannstrom I.O."/>
            <person name="Guillou S."/>
            <person name="Cros-Aarteil S."/>
            <person name="Calhoun S."/>
            <person name="Haridas S."/>
            <person name="Kuo A."/>
            <person name="Mondo S."/>
            <person name="Pangilinan J."/>
            <person name="Riley R."/>
            <person name="Labutti K."/>
            <person name="Andreopoulos B."/>
            <person name="Lipzen A."/>
            <person name="Chen C."/>
            <person name="Yanf M."/>
            <person name="Daum C."/>
            <person name="Ng V."/>
            <person name="Clum A."/>
            <person name="Ohm R."/>
            <person name="Martin F."/>
            <person name="Silar P."/>
            <person name="Natvig D."/>
            <person name="Lalanne C."/>
            <person name="Gautier V."/>
            <person name="Ament-Velasquez S.L."/>
            <person name="Kruys A."/>
            <person name="Hutchinson M.I."/>
            <person name="Powell A.J."/>
            <person name="Barry K."/>
            <person name="Miller A.N."/>
            <person name="Grigoriev I.V."/>
            <person name="Debuchy R."/>
            <person name="Gladieux P."/>
            <person name="Thoren M.H."/>
            <person name="Johannesson H."/>
        </authorList>
    </citation>
    <scope>NUCLEOTIDE SEQUENCE</scope>
    <source>
        <strain evidence="2">CBS 508.74</strain>
    </source>
</reference>
<proteinExistence type="predicted"/>
<protein>
    <submittedName>
        <fullName evidence="2">Uncharacterized protein</fullName>
    </submittedName>
</protein>
<organism evidence="2 3">
    <name type="scientific">Canariomyces notabilis</name>
    <dbReference type="NCBI Taxonomy" id="2074819"/>
    <lineage>
        <taxon>Eukaryota</taxon>
        <taxon>Fungi</taxon>
        <taxon>Dikarya</taxon>
        <taxon>Ascomycota</taxon>
        <taxon>Pezizomycotina</taxon>
        <taxon>Sordariomycetes</taxon>
        <taxon>Sordariomycetidae</taxon>
        <taxon>Sordariales</taxon>
        <taxon>Chaetomiaceae</taxon>
        <taxon>Canariomyces</taxon>
    </lineage>
</organism>
<reference evidence="2" key="1">
    <citation type="journal article" date="2023" name="Mol. Phylogenet. Evol.">
        <title>Genome-scale phylogeny and comparative genomics of the fungal order Sordariales.</title>
        <authorList>
            <person name="Hensen N."/>
            <person name="Bonometti L."/>
            <person name="Westerberg I."/>
            <person name="Brannstrom I.O."/>
            <person name="Guillou S."/>
            <person name="Cros-Aarteil S."/>
            <person name="Calhoun S."/>
            <person name="Haridas S."/>
            <person name="Kuo A."/>
            <person name="Mondo S."/>
            <person name="Pangilinan J."/>
            <person name="Riley R."/>
            <person name="LaButti K."/>
            <person name="Andreopoulos B."/>
            <person name="Lipzen A."/>
            <person name="Chen C."/>
            <person name="Yan M."/>
            <person name="Daum C."/>
            <person name="Ng V."/>
            <person name="Clum A."/>
            <person name="Steindorff A."/>
            <person name="Ohm R.A."/>
            <person name="Martin F."/>
            <person name="Silar P."/>
            <person name="Natvig D.O."/>
            <person name="Lalanne C."/>
            <person name="Gautier V."/>
            <person name="Ament-Velasquez S.L."/>
            <person name="Kruys A."/>
            <person name="Hutchinson M.I."/>
            <person name="Powell A.J."/>
            <person name="Barry K."/>
            <person name="Miller A.N."/>
            <person name="Grigoriev I.V."/>
            <person name="Debuchy R."/>
            <person name="Gladieux P."/>
            <person name="Hiltunen Thoren M."/>
            <person name="Johannesson H."/>
        </authorList>
    </citation>
    <scope>NUCLEOTIDE SEQUENCE</scope>
    <source>
        <strain evidence="2">CBS 508.74</strain>
    </source>
</reference>
<keyword evidence="3" id="KW-1185">Reference proteome</keyword>
<dbReference type="RefSeq" id="XP_064675426.1">
    <property type="nucleotide sequence ID" value="XM_064810458.1"/>
</dbReference>
<dbReference type="GeneID" id="89934583"/>
<dbReference type="Proteomes" id="UP001302812">
    <property type="component" value="Unassembled WGS sequence"/>
</dbReference>
<feature type="chain" id="PRO_5043022745" evidence="1">
    <location>
        <begin position="19"/>
        <end position="114"/>
    </location>
</feature>
<comment type="caution">
    <text evidence="2">The sequence shown here is derived from an EMBL/GenBank/DDBJ whole genome shotgun (WGS) entry which is preliminary data.</text>
</comment>